<keyword evidence="4" id="KW-1185">Reference proteome</keyword>
<evidence type="ECO:0000259" key="2">
    <source>
        <dbReference type="Pfam" id="PF03795"/>
    </source>
</evidence>
<feature type="domain" description="YCII-related" evidence="2">
    <location>
        <begin position="1"/>
        <end position="112"/>
    </location>
</feature>
<reference evidence="4" key="1">
    <citation type="journal article" date="2019" name="Int. J. Syst. Evol. Microbiol.">
        <title>The Global Catalogue of Microorganisms (GCM) 10K type strain sequencing project: providing services to taxonomists for standard genome sequencing and annotation.</title>
        <authorList>
            <consortium name="The Broad Institute Genomics Platform"/>
            <consortium name="The Broad Institute Genome Sequencing Center for Infectious Disease"/>
            <person name="Wu L."/>
            <person name="Ma J."/>
        </authorList>
    </citation>
    <scope>NUCLEOTIDE SEQUENCE [LARGE SCALE GENOMIC DNA]</scope>
    <source>
        <strain evidence="4">JCM 9377</strain>
    </source>
</reference>
<dbReference type="Proteomes" id="UP001501237">
    <property type="component" value="Unassembled WGS sequence"/>
</dbReference>
<name>A0ABP6QGX5_9ACTN</name>
<dbReference type="PANTHER" id="PTHR35174">
    <property type="entry name" value="BLL7171 PROTEIN-RELATED"/>
    <property type="match status" value="1"/>
</dbReference>
<dbReference type="Pfam" id="PF03795">
    <property type="entry name" value="YCII"/>
    <property type="match status" value="1"/>
</dbReference>
<evidence type="ECO:0000313" key="3">
    <source>
        <dbReference type="EMBL" id="GAA3229973.1"/>
    </source>
</evidence>
<dbReference type="Gene3D" id="3.30.70.1060">
    <property type="entry name" value="Dimeric alpha+beta barrel"/>
    <property type="match status" value="1"/>
</dbReference>
<dbReference type="InterPro" id="IPR011008">
    <property type="entry name" value="Dimeric_a/b-barrel"/>
</dbReference>
<comment type="caution">
    <text evidence="3">The sequence shown here is derived from an EMBL/GenBank/DDBJ whole genome shotgun (WGS) entry which is preliminary data.</text>
</comment>
<protein>
    <submittedName>
        <fullName evidence="3">YciI family protein</fullName>
    </submittedName>
</protein>
<comment type="similarity">
    <text evidence="1">Belongs to the YciI family.</text>
</comment>
<dbReference type="SUPFAM" id="SSF54909">
    <property type="entry name" value="Dimeric alpha+beta barrel"/>
    <property type="match status" value="1"/>
</dbReference>
<evidence type="ECO:0000313" key="4">
    <source>
        <dbReference type="Proteomes" id="UP001501237"/>
    </source>
</evidence>
<sequence length="118" mass="13200">MKYLMMIYGNTEKWSSLPQEEWKALTEKVDAYSRPLLESGEMLSGFGLADADRARVVRSRPGGTIVTDGPYLETKEYMASGYLLDVASEARALEIAATHPYAAEESIELWPIEHEARA</sequence>
<evidence type="ECO:0000256" key="1">
    <source>
        <dbReference type="ARBA" id="ARBA00007689"/>
    </source>
</evidence>
<dbReference type="RefSeq" id="WP_344835120.1">
    <property type="nucleotide sequence ID" value="NZ_BAAAUV010000020.1"/>
</dbReference>
<dbReference type="InterPro" id="IPR005545">
    <property type="entry name" value="YCII"/>
</dbReference>
<dbReference type="PANTHER" id="PTHR35174:SF3">
    <property type="entry name" value="BLL7171 PROTEIN"/>
    <property type="match status" value="1"/>
</dbReference>
<dbReference type="EMBL" id="BAAAUV010000020">
    <property type="protein sequence ID" value="GAA3229973.1"/>
    <property type="molecule type" value="Genomic_DNA"/>
</dbReference>
<organism evidence="3 4">
    <name type="scientific">Actinocorallia longicatena</name>
    <dbReference type="NCBI Taxonomy" id="111803"/>
    <lineage>
        <taxon>Bacteria</taxon>
        <taxon>Bacillati</taxon>
        <taxon>Actinomycetota</taxon>
        <taxon>Actinomycetes</taxon>
        <taxon>Streptosporangiales</taxon>
        <taxon>Thermomonosporaceae</taxon>
        <taxon>Actinocorallia</taxon>
    </lineage>
</organism>
<accession>A0ABP6QGX5</accession>
<gene>
    <name evidence="3" type="ORF">GCM10010468_60170</name>
</gene>
<proteinExistence type="inferred from homology"/>